<dbReference type="PROSITE" id="PS50110">
    <property type="entry name" value="RESPONSE_REGULATORY"/>
    <property type="match status" value="1"/>
</dbReference>
<name>A0A2H0TET4_9BACT</name>
<dbReference type="InterPro" id="IPR050595">
    <property type="entry name" value="Bact_response_regulator"/>
</dbReference>
<keyword evidence="1 2" id="KW-0597">Phosphoprotein</keyword>
<dbReference type="PANTHER" id="PTHR44591:SF3">
    <property type="entry name" value="RESPONSE REGULATORY DOMAIN-CONTAINING PROTEIN"/>
    <property type="match status" value="1"/>
</dbReference>
<dbReference type="Gene3D" id="3.40.50.2300">
    <property type="match status" value="1"/>
</dbReference>
<dbReference type="CDD" id="cd17574">
    <property type="entry name" value="REC_OmpR"/>
    <property type="match status" value="1"/>
</dbReference>
<evidence type="ECO:0000313" key="4">
    <source>
        <dbReference type="EMBL" id="PIR70056.1"/>
    </source>
</evidence>
<dbReference type="EMBL" id="PFCN01000040">
    <property type="protein sequence ID" value="PIR70056.1"/>
    <property type="molecule type" value="Genomic_DNA"/>
</dbReference>
<proteinExistence type="predicted"/>
<dbReference type="AlphaFoldDB" id="A0A2H0TET4"/>
<evidence type="ECO:0000256" key="2">
    <source>
        <dbReference type="PROSITE-ProRule" id="PRU00169"/>
    </source>
</evidence>
<dbReference type="GO" id="GO:0000160">
    <property type="term" value="P:phosphorelay signal transduction system"/>
    <property type="evidence" value="ECO:0007669"/>
    <property type="project" value="InterPro"/>
</dbReference>
<dbReference type="SMART" id="SM00448">
    <property type="entry name" value="REC"/>
    <property type="match status" value="1"/>
</dbReference>
<sequence length="132" mass="15000">MADKNYKILIVDDDDFLLDMYALKFRESNFDVEVSSRGEEAIEKIRAGLEPDVVILDVVMPPPDGFEVLKILKKEKFLEKMTVIILTNLGQKEDIDKGFHLGASDYIVKAHFTPSEVVSKVKDIISRNKIKS</sequence>
<dbReference type="Proteomes" id="UP000229383">
    <property type="component" value="Unassembled WGS sequence"/>
</dbReference>
<dbReference type="InterPro" id="IPR011006">
    <property type="entry name" value="CheY-like_superfamily"/>
</dbReference>
<feature type="modified residue" description="4-aspartylphosphate" evidence="2">
    <location>
        <position position="57"/>
    </location>
</feature>
<feature type="domain" description="Response regulatory" evidence="3">
    <location>
        <begin position="7"/>
        <end position="125"/>
    </location>
</feature>
<accession>A0A2H0TET4</accession>
<reference evidence="5" key="1">
    <citation type="submission" date="2017-09" db="EMBL/GenBank/DDBJ databases">
        <title>Depth-based differentiation of microbial function through sediment-hosted aquifers and enrichment of novel symbionts in the deep terrestrial subsurface.</title>
        <authorList>
            <person name="Probst A.J."/>
            <person name="Ladd B."/>
            <person name="Jarett J.K."/>
            <person name="Geller-Mcgrath D.E."/>
            <person name="Sieber C.M.K."/>
            <person name="Emerson J.B."/>
            <person name="Anantharaman K."/>
            <person name="Thomas B.C."/>
            <person name="Malmstrom R."/>
            <person name="Stieglmeier M."/>
            <person name="Klingl A."/>
            <person name="Woyke T."/>
            <person name="Ryan C.M."/>
            <person name="Banfield J.F."/>
        </authorList>
    </citation>
    <scope>NUCLEOTIDE SEQUENCE [LARGE SCALE GENOMIC DNA]</scope>
</reference>
<gene>
    <name evidence="4" type="ORF">COU46_03550</name>
</gene>
<evidence type="ECO:0000256" key="1">
    <source>
        <dbReference type="ARBA" id="ARBA00022553"/>
    </source>
</evidence>
<dbReference type="Pfam" id="PF00072">
    <property type="entry name" value="Response_reg"/>
    <property type="match status" value="1"/>
</dbReference>
<comment type="caution">
    <text evidence="4">The sequence shown here is derived from an EMBL/GenBank/DDBJ whole genome shotgun (WGS) entry which is preliminary data.</text>
</comment>
<dbReference type="SUPFAM" id="SSF52172">
    <property type="entry name" value="CheY-like"/>
    <property type="match status" value="1"/>
</dbReference>
<dbReference type="InterPro" id="IPR001789">
    <property type="entry name" value="Sig_transdc_resp-reg_receiver"/>
</dbReference>
<dbReference type="PANTHER" id="PTHR44591">
    <property type="entry name" value="STRESS RESPONSE REGULATOR PROTEIN 1"/>
    <property type="match status" value="1"/>
</dbReference>
<evidence type="ECO:0000313" key="5">
    <source>
        <dbReference type="Proteomes" id="UP000229383"/>
    </source>
</evidence>
<protein>
    <submittedName>
        <fullName evidence="4">Response regulator</fullName>
    </submittedName>
</protein>
<evidence type="ECO:0000259" key="3">
    <source>
        <dbReference type="PROSITE" id="PS50110"/>
    </source>
</evidence>
<organism evidence="4 5">
    <name type="scientific">Candidatus Niyogibacteria bacterium CG10_big_fil_rev_8_21_14_0_10_42_19</name>
    <dbReference type="NCBI Taxonomy" id="1974725"/>
    <lineage>
        <taxon>Bacteria</taxon>
        <taxon>Candidatus Niyogiibacteriota</taxon>
    </lineage>
</organism>